<evidence type="ECO:0000313" key="5">
    <source>
        <dbReference type="Proteomes" id="UP000683520"/>
    </source>
</evidence>
<organism evidence="2 4">
    <name type="scientific">Corynebacterium coyleae</name>
    <dbReference type="NCBI Taxonomy" id="53374"/>
    <lineage>
        <taxon>Bacteria</taxon>
        <taxon>Bacillati</taxon>
        <taxon>Actinomycetota</taxon>
        <taxon>Actinomycetes</taxon>
        <taxon>Mycobacteriales</taxon>
        <taxon>Corynebacteriaceae</taxon>
        <taxon>Corynebacterium</taxon>
    </lineage>
</organism>
<feature type="transmembrane region" description="Helical" evidence="1">
    <location>
        <begin position="20"/>
        <end position="42"/>
    </location>
</feature>
<evidence type="ECO:0000313" key="4">
    <source>
        <dbReference type="Proteomes" id="UP000591626"/>
    </source>
</evidence>
<feature type="transmembrane region" description="Helical" evidence="1">
    <location>
        <begin position="82"/>
        <end position="106"/>
    </location>
</feature>
<reference evidence="3 5" key="2">
    <citation type="submission" date="2021-06" db="EMBL/GenBank/DDBJ databases">
        <title>FDA dAtabase for Regulatory Grade micrObial Sequences (FDA-ARGOS): Supporting development and validation of Infectious Disease Dx tests.</title>
        <authorList>
            <person name="Sproer C."/>
            <person name="Gronow S."/>
            <person name="Severitt S."/>
            <person name="Schroder I."/>
            <person name="Tallon L."/>
            <person name="Sadzewicz L."/>
            <person name="Zhao X."/>
            <person name="Boylan J."/>
            <person name="Ott S."/>
            <person name="Bowen H."/>
            <person name="Vavikolanu K."/>
            <person name="Mehta A."/>
            <person name="Aluvathingal J."/>
            <person name="Nadendla S."/>
            <person name="Lowell S."/>
            <person name="Myers T."/>
            <person name="Yan Y."/>
        </authorList>
    </citation>
    <scope>NUCLEOTIDE SEQUENCE [LARGE SCALE GENOMIC DNA]</scope>
    <source>
        <strain evidence="3 5">FDAARGOS 1425</strain>
    </source>
</reference>
<dbReference type="Proteomes" id="UP000683520">
    <property type="component" value="Chromosome"/>
</dbReference>
<proteinExistence type="predicted"/>
<dbReference type="AlphaFoldDB" id="A0AAP6XN85"/>
<dbReference type="EMBL" id="CP077302">
    <property type="protein sequence ID" value="QXB18158.1"/>
    <property type="molecule type" value="Genomic_DNA"/>
</dbReference>
<sequence>MSHTTSQNSQKAQWTPLRRVLVALGALIIAATWLYFVLVRPADWDQVTGSGPGITLLAGYGVGTLLLLVAIVPVLPARTLGLIPIAIIINSVIGEIVGSIGLPLYLDSVGTVLVAALAGPVAGMATGALNNVVWGLVNPAALPFAAGAALVGWLAGVFIHRFNAFRNPGTVVGFGLVLGVVGGMVAAPVAAYVYGGTAGVGTGALVSLFREMGGSLIASVTTQAFISDPVDKLIVLFIAYATVKALPKRTVAAFAPQEPVAPASTPEA</sequence>
<dbReference type="Proteomes" id="UP000591626">
    <property type="component" value="Unassembled WGS sequence"/>
</dbReference>
<dbReference type="GeneID" id="92750475"/>
<feature type="transmembrane region" description="Helical" evidence="1">
    <location>
        <begin position="112"/>
        <end position="133"/>
    </location>
</feature>
<dbReference type="Gene3D" id="1.10.1760.20">
    <property type="match status" value="1"/>
</dbReference>
<keyword evidence="1" id="KW-0812">Transmembrane</keyword>
<keyword evidence="1" id="KW-0472">Membrane</keyword>
<dbReference type="EMBL" id="JAAUVV010000015">
    <property type="protein sequence ID" value="NJJ04305.1"/>
    <property type="molecule type" value="Genomic_DNA"/>
</dbReference>
<gene>
    <name evidence="2" type="ORF">HC138_08095</name>
    <name evidence="3" type="ORF">I6L55_09800</name>
</gene>
<feature type="transmembrane region" description="Helical" evidence="1">
    <location>
        <begin position="54"/>
        <end position="75"/>
    </location>
</feature>
<evidence type="ECO:0000313" key="2">
    <source>
        <dbReference type="EMBL" id="NJJ04305.1"/>
    </source>
</evidence>
<keyword evidence="5" id="KW-1185">Reference proteome</keyword>
<protein>
    <submittedName>
        <fullName evidence="2">ECF transporter S component</fullName>
    </submittedName>
</protein>
<evidence type="ECO:0000256" key="1">
    <source>
        <dbReference type="SAM" id="Phobius"/>
    </source>
</evidence>
<feature type="transmembrane region" description="Helical" evidence="1">
    <location>
        <begin position="140"/>
        <end position="159"/>
    </location>
</feature>
<dbReference type="RefSeq" id="WP_070421802.1">
    <property type="nucleotide sequence ID" value="NZ_CP047198.1"/>
</dbReference>
<accession>A0AAP6XN85</accession>
<name>A0AAP6XN85_9CORY</name>
<evidence type="ECO:0000313" key="3">
    <source>
        <dbReference type="EMBL" id="QXB18158.1"/>
    </source>
</evidence>
<feature type="transmembrane region" description="Helical" evidence="1">
    <location>
        <begin position="171"/>
        <end position="194"/>
    </location>
</feature>
<keyword evidence="1" id="KW-1133">Transmembrane helix</keyword>
<reference evidence="2 4" key="1">
    <citation type="submission" date="2020-03" db="EMBL/GenBank/DDBJ databases">
        <title>Draft genome sequences of bacterial isolates from the female urobiome.</title>
        <authorList>
            <person name="Miller-Ensminger T."/>
            <person name="Wolfe A.J."/>
            <person name="Putonti C."/>
        </authorList>
    </citation>
    <scope>NUCLEOTIDE SEQUENCE [LARGE SCALE GENOMIC DNA]</scope>
    <source>
        <strain evidence="2 4">UMB8490</strain>
    </source>
</reference>